<organism evidence="1 2">
    <name type="scientific">Exilibacterium tricleocarpae</name>
    <dbReference type="NCBI Taxonomy" id="2591008"/>
    <lineage>
        <taxon>Bacteria</taxon>
        <taxon>Pseudomonadati</taxon>
        <taxon>Pseudomonadota</taxon>
        <taxon>Gammaproteobacteria</taxon>
        <taxon>Cellvibrionales</taxon>
        <taxon>Cellvibrionaceae</taxon>
        <taxon>Exilibacterium</taxon>
    </lineage>
</organism>
<dbReference type="Proteomes" id="UP000319732">
    <property type="component" value="Unassembled WGS sequence"/>
</dbReference>
<reference evidence="1 2" key="1">
    <citation type="submission" date="2019-06" db="EMBL/GenBank/DDBJ databases">
        <title>Whole genome sequence for Cellvibrionaceae sp. R142.</title>
        <authorList>
            <person name="Wang G."/>
        </authorList>
    </citation>
    <scope>NUCLEOTIDE SEQUENCE [LARGE SCALE GENOMIC DNA]</scope>
    <source>
        <strain evidence="1 2">R142</strain>
    </source>
</reference>
<dbReference type="AlphaFoldDB" id="A0A545T1S4"/>
<protein>
    <submittedName>
        <fullName evidence="1">Uncharacterized protein</fullName>
    </submittedName>
</protein>
<dbReference type="RefSeq" id="WP_142928694.1">
    <property type="nucleotide sequence ID" value="NZ_ML660100.1"/>
</dbReference>
<proteinExistence type="predicted"/>
<sequence length="64" mass="6959">MRGLTEAFEAPDRLSVRLQGQPSVQQVELQRELQDLRRGRAGVVRGLAAPPPVLPPDASPNPGY</sequence>
<accession>A0A545T1S4</accession>
<keyword evidence="2" id="KW-1185">Reference proteome</keyword>
<name>A0A545T1S4_9GAMM</name>
<comment type="caution">
    <text evidence="1">The sequence shown here is derived from an EMBL/GenBank/DDBJ whole genome shotgun (WGS) entry which is preliminary data.</text>
</comment>
<gene>
    <name evidence="1" type="ORF">FKG94_19895</name>
</gene>
<dbReference type="EMBL" id="VHSG01000022">
    <property type="protein sequence ID" value="TQV71152.1"/>
    <property type="molecule type" value="Genomic_DNA"/>
</dbReference>
<evidence type="ECO:0000313" key="2">
    <source>
        <dbReference type="Proteomes" id="UP000319732"/>
    </source>
</evidence>
<evidence type="ECO:0000313" key="1">
    <source>
        <dbReference type="EMBL" id="TQV71152.1"/>
    </source>
</evidence>